<gene>
    <name evidence="1" type="ORF">ANN_22108</name>
</gene>
<sequence>MRWPLNKERICIDLMEHAIGSRENWSFGQNFSERWTGIEHRVRGPVKIAKKLSETCGDGVMNVSNVRSWIRQFKEGRTSCDNKPRQSRPRTSRSDDMIKRVGKVVLEDRRMSVEHIVSKVGIFLGTVHTILNEDLKLRKVSSRWVPRKLTNDHKAARVVSCQAMLTRDDSMNRIFFSSNVTMDETWMQFFNPETKRWSAQWKRIHSPSPKEKIGRCPKETYVGLTTLKLGVMDTICHFKCGNEVELNIYLKMSITPGKHTMAGVNAADEIRTLKANKQCTPEQQQRRRYRKAVKKRKIDLNTQEEAIIYVAGGFRTIKEESYSTELQCSYYKIHSQCLKRKSFRLSVKQSLYCEKLRSTSHDVIGAKRKT</sequence>
<dbReference type="PANTHER" id="PTHR46060">
    <property type="entry name" value="MARINER MOS1 TRANSPOSASE-LIKE PROTEIN"/>
    <property type="match status" value="1"/>
</dbReference>
<reference evidence="1 2" key="1">
    <citation type="journal article" date="2022" name="Allergy">
        <title>Genome assembly and annotation of Periplaneta americana reveal a comprehensive cockroach allergen profile.</title>
        <authorList>
            <person name="Wang L."/>
            <person name="Xiong Q."/>
            <person name="Saelim N."/>
            <person name="Wang L."/>
            <person name="Nong W."/>
            <person name="Wan A.T."/>
            <person name="Shi M."/>
            <person name="Liu X."/>
            <person name="Cao Q."/>
            <person name="Hui J.H.L."/>
            <person name="Sookrung N."/>
            <person name="Leung T.F."/>
            <person name="Tungtrongchitr A."/>
            <person name="Tsui S.K.W."/>
        </authorList>
    </citation>
    <scope>NUCLEOTIDE SEQUENCE [LARGE SCALE GENOMIC DNA]</scope>
    <source>
        <strain evidence="1">PWHHKU_190912</strain>
    </source>
</reference>
<dbReference type="Gene3D" id="3.30.420.10">
    <property type="entry name" value="Ribonuclease H-like superfamily/Ribonuclease H"/>
    <property type="match status" value="1"/>
</dbReference>
<comment type="caution">
    <text evidence="1">The sequence shown here is derived from an EMBL/GenBank/DDBJ whole genome shotgun (WGS) entry which is preliminary data.</text>
</comment>
<dbReference type="InterPro" id="IPR036397">
    <property type="entry name" value="RNaseH_sf"/>
</dbReference>
<dbReference type="PANTHER" id="PTHR46060:SF1">
    <property type="entry name" value="MARINER MOS1 TRANSPOSASE-LIKE PROTEIN"/>
    <property type="match status" value="1"/>
</dbReference>
<dbReference type="EMBL" id="JAJSOF020000033">
    <property type="protein sequence ID" value="KAJ4429904.1"/>
    <property type="molecule type" value="Genomic_DNA"/>
</dbReference>
<organism evidence="1 2">
    <name type="scientific">Periplaneta americana</name>
    <name type="common">American cockroach</name>
    <name type="synonym">Blatta americana</name>
    <dbReference type="NCBI Taxonomy" id="6978"/>
    <lineage>
        <taxon>Eukaryota</taxon>
        <taxon>Metazoa</taxon>
        <taxon>Ecdysozoa</taxon>
        <taxon>Arthropoda</taxon>
        <taxon>Hexapoda</taxon>
        <taxon>Insecta</taxon>
        <taxon>Pterygota</taxon>
        <taxon>Neoptera</taxon>
        <taxon>Polyneoptera</taxon>
        <taxon>Dictyoptera</taxon>
        <taxon>Blattodea</taxon>
        <taxon>Blattoidea</taxon>
        <taxon>Blattidae</taxon>
        <taxon>Blattinae</taxon>
        <taxon>Periplaneta</taxon>
    </lineage>
</organism>
<dbReference type="Proteomes" id="UP001148838">
    <property type="component" value="Unassembled WGS sequence"/>
</dbReference>
<dbReference type="InterPro" id="IPR052709">
    <property type="entry name" value="Transposase-MT_Hybrid"/>
</dbReference>
<protein>
    <submittedName>
        <fullName evidence="1">Uncharacterized protein</fullName>
    </submittedName>
</protein>
<evidence type="ECO:0000313" key="1">
    <source>
        <dbReference type="EMBL" id="KAJ4429904.1"/>
    </source>
</evidence>
<evidence type="ECO:0000313" key="2">
    <source>
        <dbReference type="Proteomes" id="UP001148838"/>
    </source>
</evidence>
<accession>A0ABQ8S7Q5</accession>
<keyword evidence="2" id="KW-1185">Reference proteome</keyword>
<proteinExistence type="predicted"/>
<name>A0ABQ8S7Q5_PERAM</name>